<dbReference type="RefSeq" id="WP_025799240.1">
    <property type="nucleotide sequence ID" value="NZ_CP009706.1"/>
</dbReference>
<feature type="transmembrane region" description="Helical" evidence="6">
    <location>
        <begin position="6"/>
        <end position="33"/>
    </location>
</feature>
<dbReference type="AlphaFoldDB" id="A0A097R715"/>
<keyword evidence="2 6" id="KW-0812">Transmembrane</keyword>
<dbReference type="PATRIC" id="fig|1453496.5.peg.4206"/>
<feature type="transmembrane region" description="Helical" evidence="6">
    <location>
        <begin position="166"/>
        <end position="185"/>
    </location>
</feature>
<dbReference type="eggNOG" id="COG2271">
    <property type="taxonomic scope" value="Bacteria"/>
</dbReference>
<feature type="transmembrane region" description="Helical" evidence="6">
    <location>
        <begin position="281"/>
        <end position="299"/>
    </location>
</feature>
<protein>
    <submittedName>
        <fullName evidence="8">MFS transporter</fullName>
    </submittedName>
</protein>
<dbReference type="OrthoDB" id="4474610at2"/>
<keyword evidence="9" id="KW-1185">Reference proteome</keyword>
<feature type="transmembrane region" description="Helical" evidence="6">
    <location>
        <begin position="245"/>
        <end position="269"/>
    </location>
</feature>
<evidence type="ECO:0000313" key="8">
    <source>
        <dbReference type="EMBL" id="AIU74538.1"/>
    </source>
</evidence>
<dbReference type="Gene3D" id="1.20.1250.20">
    <property type="entry name" value="MFS general substrate transporter like domains"/>
    <property type="match status" value="2"/>
</dbReference>
<dbReference type="EMBL" id="CP009706">
    <property type="protein sequence ID" value="AIU74538.1"/>
    <property type="molecule type" value="Genomic_DNA"/>
</dbReference>
<dbReference type="InterPro" id="IPR011701">
    <property type="entry name" value="MFS"/>
</dbReference>
<gene>
    <name evidence="8" type="ORF">AT03_20445</name>
</gene>
<dbReference type="Proteomes" id="UP000029986">
    <property type="component" value="Chromosome"/>
</dbReference>
<evidence type="ECO:0000256" key="4">
    <source>
        <dbReference type="ARBA" id="ARBA00023136"/>
    </source>
</evidence>
<dbReference type="CDD" id="cd17319">
    <property type="entry name" value="MFS_ExuT_GudP_like"/>
    <property type="match status" value="1"/>
</dbReference>
<sequence>MQFQRRSLMIFLLFIGYAIVYIDKTVVGFALLPIEREFSLQPEQLGYITGVFFLAYSIFQIPAGWLNDRFGFKKVLCSSLFLLGGFAMCFGWLGLTFGLLLTFRFLAGMGHAGYPTSCAKAVTANFTVEQRTFAQSILLSSAGLAMTLGPLVAVYCLEHIGWRGSFASLGILAFIISGCILWLVPNPQKALPTSATQQKSGPYRQLLKSPIVILLFIAIFCLNIPSYGLMAWLPKFLVQNRGLPLGVSSLVAAAGGLGMWISSLCTGYFVGKYMQGKEHKVVCSCSLLSAVCIGLVYATSSAISASLFLFFGYVFLMASFVTVFTLPMKRLPTDVMGAAMGIINTGGTLGGFVAPIAMGYLVKMSQGYFSTFVFLVVVMIVSGLVILPLAGKTYSPVRETA</sequence>
<evidence type="ECO:0000256" key="3">
    <source>
        <dbReference type="ARBA" id="ARBA00022989"/>
    </source>
</evidence>
<evidence type="ECO:0000259" key="7">
    <source>
        <dbReference type="PROSITE" id="PS50850"/>
    </source>
</evidence>
<dbReference type="GO" id="GO:0022857">
    <property type="term" value="F:transmembrane transporter activity"/>
    <property type="evidence" value="ECO:0007669"/>
    <property type="project" value="InterPro"/>
</dbReference>
<comment type="similarity">
    <text evidence="5">Belongs to the major facilitator superfamily. Phthalate permease family.</text>
</comment>
<dbReference type="PANTHER" id="PTHR11662:SF399">
    <property type="entry name" value="FI19708P1-RELATED"/>
    <property type="match status" value="1"/>
</dbReference>
<dbReference type="InterPro" id="IPR050382">
    <property type="entry name" value="MFS_Na/Anion_cotransporter"/>
</dbReference>
<evidence type="ECO:0000313" key="9">
    <source>
        <dbReference type="Proteomes" id="UP000029986"/>
    </source>
</evidence>
<feature type="transmembrane region" description="Helical" evidence="6">
    <location>
        <begin position="137"/>
        <end position="160"/>
    </location>
</feature>
<evidence type="ECO:0000256" key="5">
    <source>
        <dbReference type="ARBA" id="ARBA00038514"/>
    </source>
</evidence>
<evidence type="ECO:0000256" key="6">
    <source>
        <dbReference type="SAM" id="Phobius"/>
    </source>
</evidence>
<comment type="subcellular location">
    <subcellularLocation>
        <location evidence="1">Membrane</location>
        <topology evidence="1">Multi-pass membrane protein</topology>
    </subcellularLocation>
</comment>
<dbReference type="KEGG" id="hav:AT03_20445"/>
<evidence type="ECO:0000256" key="2">
    <source>
        <dbReference type="ARBA" id="ARBA00022692"/>
    </source>
</evidence>
<feature type="transmembrane region" description="Helical" evidence="6">
    <location>
        <begin position="45"/>
        <end position="66"/>
    </location>
</feature>
<dbReference type="PANTHER" id="PTHR11662">
    <property type="entry name" value="SOLUTE CARRIER FAMILY 17"/>
    <property type="match status" value="1"/>
</dbReference>
<dbReference type="SUPFAM" id="SSF103473">
    <property type="entry name" value="MFS general substrate transporter"/>
    <property type="match status" value="1"/>
</dbReference>
<keyword evidence="3 6" id="KW-1133">Transmembrane helix</keyword>
<proteinExistence type="inferred from homology"/>
<dbReference type="PROSITE" id="PS50850">
    <property type="entry name" value="MFS"/>
    <property type="match status" value="1"/>
</dbReference>
<dbReference type="HOGENOM" id="CLU_001265_5_1_6"/>
<accession>A0A097R715</accession>
<dbReference type="GO" id="GO:0016020">
    <property type="term" value="C:membrane"/>
    <property type="evidence" value="ECO:0007669"/>
    <property type="project" value="UniProtKB-SubCell"/>
</dbReference>
<feature type="transmembrane region" description="Helical" evidence="6">
    <location>
        <begin position="305"/>
        <end position="326"/>
    </location>
</feature>
<evidence type="ECO:0000256" key="1">
    <source>
        <dbReference type="ARBA" id="ARBA00004141"/>
    </source>
</evidence>
<keyword evidence="4 6" id="KW-0472">Membrane</keyword>
<feature type="transmembrane region" description="Helical" evidence="6">
    <location>
        <begin position="206"/>
        <end position="225"/>
    </location>
</feature>
<dbReference type="InterPro" id="IPR020846">
    <property type="entry name" value="MFS_dom"/>
</dbReference>
<name>A0A097R715_HAFAL</name>
<feature type="transmembrane region" description="Helical" evidence="6">
    <location>
        <begin position="78"/>
        <end position="101"/>
    </location>
</feature>
<feature type="domain" description="Major facilitator superfamily (MFS) profile" evidence="7">
    <location>
        <begin position="9"/>
        <end position="394"/>
    </location>
</feature>
<feature type="transmembrane region" description="Helical" evidence="6">
    <location>
        <begin position="338"/>
        <end position="362"/>
    </location>
</feature>
<reference evidence="8 9" key="1">
    <citation type="journal article" date="2014" name="Gut Pathog.">
        <title>Gene clusters of Hafnia alvei strain FB1 important in survival and pathogenesis: a draft genome perspective.</title>
        <authorList>
            <person name="Tan J.Y."/>
            <person name="Yin W.F."/>
            <person name="Chan K.G."/>
        </authorList>
    </citation>
    <scope>NUCLEOTIDE SEQUENCE [LARGE SCALE GENOMIC DNA]</scope>
    <source>
        <strain evidence="8 9">FB1</strain>
    </source>
</reference>
<organism evidence="8 9">
    <name type="scientific">Hafnia alvei FB1</name>
    <dbReference type="NCBI Taxonomy" id="1453496"/>
    <lineage>
        <taxon>Bacteria</taxon>
        <taxon>Pseudomonadati</taxon>
        <taxon>Pseudomonadota</taxon>
        <taxon>Gammaproteobacteria</taxon>
        <taxon>Enterobacterales</taxon>
        <taxon>Hafniaceae</taxon>
        <taxon>Hafnia</taxon>
    </lineage>
</organism>
<feature type="transmembrane region" description="Helical" evidence="6">
    <location>
        <begin position="368"/>
        <end position="390"/>
    </location>
</feature>
<dbReference type="InterPro" id="IPR036259">
    <property type="entry name" value="MFS_trans_sf"/>
</dbReference>
<dbReference type="Pfam" id="PF07690">
    <property type="entry name" value="MFS_1"/>
    <property type="match status" value="1"/>
</dbReference>